<name>A0A6J5QQH6_9CAUD</name>
<reference evidence="1" key="1">
    <citation type="submission" date="2020-05" db="EMBL/GenBank/DDBJ databases">
        <authorList>
            <person name="Chiriac C."/>
            <person name="Salcher M."/>
            <person name="Ghai R."/>
            <person name="Kavagutti S V."/>
        </authorList>
    </citation>
    <scope>NUCLEOTIDE SEQUENCE</scope>
</reference>
<gene>
    <name evidence="1" type="ORF">UFOVP1121_44</name>
    <name evidence="2" type="ORF">UFOVP1482_42</name>
</gene>
<proteinExistence type="predicted"/>
<accession>A0A6J5QQH6</accession>
<organism evidence="1">
    <name type="scientific">uncultured Caudovirales phage</name>
    <dbReference type="NCBI Taxonomy" id="2100421"/>
    <lineage>
        <taxon>Viruses</taxon>
        <taxon>Duplodnaviria</taxon>
        <taxon>Heunggongvirae</taxon>
        <taxon>Uroviricota</taxon>
        <taxon>Caudoviricetes</taxon>
        <taxon>Peduoviridae</taxon>
        <taxon>Maltschvirus</taxon>
        <taxon>Maltschvirus maltsch</taxon>
    </lineage>
</organism>
<evidence type="ECO:0000313" key="2">
    <source>
        <dbReference type="EMBL" id="CAB4215590.1"/>
    </source>
</evidence>
<dbReference type="EMBL" id="LR797421">
    <property type="protein sequence ID" value="CAB4215590.1"/>
    <property type="molecule type" value="Genomic_DNA"/>
</dbReference>
<evidence type="ECO:0000313" key="1">
    <source>
        <dbReference type="EMBL" id="CAB4184737.1"/>
    </source>
</evidence>
<sequence length="174" mass="19476">MTLAEAQQIARDHYAETSNVLTLDILIAAHRRQRKVKESLNRSEIASQPKRVPMPEWFKAAVYDMSKPQAGKDGEPLSIGQIFAGASIFAEKSTADDPQDAHCFRSGCNCSHETCYRGWIDSDTETSPCRQCRPGLSLVLDEVAPLGERNPHDQQLLESIEHRRELLGWSGISR</sequence>
<protein>
    <submittedName>
        <fullName evidence="1">Uncharacterized protein</fullName>
    </submittedName>
</protein>
<dbReference type="EMBL" id="LR797067">
    <property type="protein sequence ID" value="CAB4184737.1"/>
    <property type="molecule type" value="Genomic_DNA"/>
</dbReference>